<organism evidence="3 4">
    <name type="scientific">Aquimarina intermedia</name>
    <dbReference type="NCBI Taxonomy" id="350814"/>
    <lineage>
        <taxon>Bacteria</taxon>
        <taxon>Pseudomonadati</taxon>
        <taxon>Bacteroidota</taxon>
        <taxon>Flavobacteriia</taxon>
        <taxon>Flavobacteriales</taxon>
        <taxon>Flavobacteriaceae</taxon>
        <taxon>Aquimarina</taxon>
    </lineage>
</organism>
<comment type="caution">
    <text evidence="3">The sequence shown here is derived from an EMBL/GenBank/DDBJ whole genome shotgun (WGS) entry which is preliminary data.</text>
</comment>
<dbReference type="AlphaFoldDB" id="A0A5S5CBK6"/>
<evidence type="ECO:0000313" key="4">
    <source>
        <dbReference type="Proteomes" id="UP000324376"/>
    </source>
</evidence>
<dbReference type="OrthoDB" id="1522859at2"/>
<dbReference type="RefSeq" id="WP_148781624.1">
    <property type="nucleotide sequence ID" value="NZ_VNHU01000002.1"/>
</dbReference>
<keyword evidence="1" id="KW-1133">Transmembrane helix</keyword>
<protein>
    <submittedName>
        <fullName evidence="3">Protein TonB</fullName>
    </submittedName>
</protein>
<evidence type="ECO:0000259" key="2">
    <source>
        <dbReference type="Pfam" id="PF03544"/>
    </source>
</evidence>
<evidence type="ECO:0000256" key="1">
    <source>
        <dbReference type="SAM" id="Phobius"/>
    </source>
</evidence>
<dbReference type="SUPFAM" id="SSF74653">
    <property type="entry name" value="TolA/TonB C-terminal domain"/>
    <property type="match status" value="1"/>
</dbReference>
<sequence>MSNKKEVNIRINSLFNFQIGLIASLLFTYLMFEMYAAVPVIPSETASYTREEPSTEWNSIAFKVYKQPEPAKNLIKRAISIDPQKFKVIDDKQVVSTVEKEFINEPATTQPLTSAMLPDEPDNEPESFPFIKVEAVPVFPGCETLLSNEEKGSCFSEKIGKIISRKFDTSIGEKYGLKGVQRIYTQFEVGKDGVVKNVLIRAPHPKLEKEARRIIKLLPKMTPGRQRGIPVSVNYQIPIVFKVHM</sequence>
<feature type="transmembrane region" description="Helical" evidence="1">
    <location>
        <begin position="12"/>
        <end position="32"/>
    </location>
</feature>
<gene>
    <name evidence="3" type="ORF">BD809_102231</name>
</gene>
<dbReference type="InterPro" id="IPR037682">
    <property type="entry name" value="TonB_C"/>
</dbReference>
<reference evidence="3 4" key="1">
    <citation type="submission" date="2019-07" db="EMBL/GenBank/DDBJ databases">
        <title>Genomic Encyclopedia of Archaeal and Bacterial Type Strains, Phase II (KMG-II): from individual species to whole genera.</title>
        <authorList>
            <person name="Goeker M."/>
        </authorList>
    </citation>
    <scope>NUCLEOTIDE SEQUENCE [LARGE SCALE GENOMIC DNA]</scope>
    <source>
        <strain evidence="3 4">DSM 17527</strain>
    </source>
</reference>
<dbReference type="Pfam" id="PF03544">
    <property type="entry name" value="TonB_C"/>
    <property type="match status" value="1"/>
</dbReference>
<keyword evidence="4" id="KW-1185">Reference proteome</keyword>
<feature type="domain" description="TonB C-terminal" evidence="2">
    <location>
        <begin position="185"/>
        <end position="242"/>
    </location>
</feature>
<name>A0A5S5CBK6_9FLAO</name>
<dbReference type="Proteomes" id="UP000324376">
    <property type="component" value="Unassembled WGS sequence"/>
</dbReference>
<evidence type="ECO:0000313" key="3">
    <source>
        <dbReference type="EMBL" id="TYP76018.1"/>
    </source>
</evidence>
<accession>A0A5S5CBK6</accession>
<proteinExistence type="predicted"/>
<dbReference type="Gene3D" id="3.30.1150.10">
    <property type="match status" value="1"/>
</dbReference>
<dbReference type="GO" id="GO:0055085">
    <property type="term" value="P:transmembrane transport"/>
    <property type="evidence" value="ECO:0007669"/>
    <property type="project" value="InterPro"/>
</dbReference>
<keyword evidence="1" id="KW-0812">Transmembrane</keyword>
<keyword evidence="1" id="KW-0472">Membrane</keyword>
<dbReference type="EMBL" id="VNHU01000002">
    <property type="protein sequence ID" value="TYP76018.1"/>
    <property type="molecule type" value="Genomic_DNA"/>
</dbReference>